<dbReference type="AlphaFoldDB" id="A0A9D0ZH91"/>
<evidence type="ECO:0000256" key="1">
    <source>
        <dbReference type="SAM" id="SignalP"/>
    </source>
</evidence>
<sequence length="174" mass="19223">MRRFIPVAVAIVSVMAFFAACTFFQDKPIEPITDFSAAAKVTENDNVFSCEVSNTRAGVASVMLTAPDTLQGLCFKWLGGDAYSIEYNDLFCQSNTEYLPATSFASALVHVLSACSLPEQLTVKQREKAVTRFSGTCESGNFIITCDNKTRFIQKVEIEELSLIVEFQNQKVFA</sequence>
<comment type="caution">
    <text evidence="2">The sequence shown here is derived from an EMBL/GenBank/DDBJ whole genome shotgun (WGS) entry which is preliminary data.</text>
</comment>
<dbReference type="Proteomes" id="UP000886787">
    <property type="component" value="Unassembled WGS sequence"/>
</dbReference>
<reference evidence="2" key="1">
    <citation type="submission" date="2020-10" db="EMBL/GenBank/DDBJ databases">
        <authorList>
            <person name="Gilroy R."/>
        </authorList>
    </citation>
    <scope>NUCLEOTIDE SEQUENCE</scope>
    <source>
        <strain evidence="2">ChiSjej1B19-3389</strain>
    </source>
</reference>
<feature type="chain" id="PRO_5039137364" description="Lipoprotein" evidence="1">
    <location>
        <begin position="20"/>
        <end position="174"/>
    </location>
</feature>
<dbReference type="EMBL" id="DVFW01000024">
    <property type="protein sequence ID" value="HIQ80505.1"/>
    <property type="molecule type" value="Genomic_DNA"/>
</dbReference>
<dbReference type="PROSITE" id="PS51257">
    <property type="entry name" value="PROKAR_LIPOPROTEIN"/>
    <property type="match status" value="1"/>
</dbReference>
<evidence type="ECO:0000313" key="3">
    <source>
        <dbReference type="Proteomes" id="UP000886787"/>
    </source>
</evidence>
<name>A0A9D0ZH91_9FIRM</name>
<organism evidence="2 3">
    <name type="scientific">Candidatus Scatavimonas merdigallinarum</name>
    <dbReference type="NCBI Taxonomy" id="2840914"/>
    <lineage>
        <taxon>Bacteria</taxon>
        <taxon>Bacillati</taxon>
        <taxon>Bacillota</taxon>
        <taxon>Clostridia</taxon>
        <taxon>Eubacteriales</taxon>
        <taxon>Oscillospiraceae</taxon>
        <taxon>Oscillospiraceae incertae sedis</taxon>
        <taxon>Candidatus Scatavimonas</taxon>
    </lineage>
</organism>
<accession>A0A9D0ZH91</accession>
<evidence type="ECO:0008006" key="4">
    <source>
        <dbReference type="Google" id="ProtNLM"/>
    </source>
</evidence>
<proteinExistence type="predicted"/>
<evidence type="ECO:0000313" key="2">
    <source>
        <dbReference type="EMBL" id="HIQ80505.1"/>
    </source>
</evidence>
<keyword evidence="1" id="KW-0732">Signal</keyword>
<protein>
    <recommendedName>
        <fullName evidence="4">Lipoprotein</fullName>
    </recommendedName>
</protein>
<reference evidence="2" key="2">
    <citation type="journal article" date="2021" name="PeerJ">
        <title>Extensive microbial diversity within the chicken gut microbiome revealed by metagenomics and culture.</title>
        <authorList>
            <person name="Gilroy R."/>
            <person name="Ravi A."/>
            <person name="Getino M."/>
            <person name="Pursley I."/>
            <person name="Horton D.L."/>
            <person name="Alikhan N.F."/>
            <person name="Baker D."/>
            <person name="Gharbi K."/>
            <person name="Hall N."/>
            <person name="Watson M."/>
            <person name="Adriaenssens E.M."/>
            <person name="Foster-Nyarko E."/>
            <person name="Jarju S."/>
            <person name="Secka A."/>
            <person name="Antonio M."/>
            <person name="Oren A."/>
            <person name="Chaudhuri R.R."/>
            <person name="La Ragione R."/>
            <person name="Hildebrand F."/>
            <person name="Pallen M.J."/>
        </authorList>
    </citation>
    <scope>NUCLEOTIDE SEQUENCE</scope>
    <source>
        <strain evidence="2">ChiSjej1B19-3389</strain>
    </source>
</reference>
<feature type="signal peptide" evidence="1">
    <location>
        <begin position="1"/>
        <end position="19"/>
    </location>
</feature>
<gene>
    <name evidence="2" type="ORF">IAD32_04380</name>
</gene>